<accession>A0ACA9LVL0</accession>
<proteinExistence type="predicted"/>
<organism evidence="1 2">
    <name type="scientific">Racocetra persica</name>
    <dbReference type="NCBI Taxonomy" id="160502"/>
    <lineage>
        <taxon>Eukaryota</taxon>
        <taxon>Fungi</taxon>
        <taxon>Fungi incertae sedis</taxon>
        <taxon>Mucoromycota</taxon>
        <taxon>Glomeromycotina</taxon>
        <taxon>Glomeromycetes</taxon>
        <taxon>Diversisporales</taxon>
        <taxon>Gigasporaceae</taxon>
        <taxon>Racocetra</taxon>
    </lineage>
</organism>
<comment type="caution">
    <text evidence="1">The sequence shown here is derived from an EMBL/GenBank/DDBJ whole genome shotgun (WGS) entry which is preliminary data.</text>
</comment>
<gene>
    <name evidence="1" type="ORF">RPERSI_LOCUS3791</name>
</gene>
<reference evidence="1" key="1">
    <citation type="submission" date="2021-06" db="EMBL/GenBank/DDBJ databases">
        <authorList>
            <person name="Kallberg Y."/>
            <person name="Tangrot J."/>
            <person name="Rosling A."/>
        </authorList>
    </citation>
    <scope>NUCLEOTIDE SEQUENCE</scope>
    <source>
        <strain evidence="1">MA461A</strain>
    </source>
</reference>
<protein>
    <submittedName>
        <fullName evidence="1">18492_t:CDS:1</fullName>
    </submittedName>
</protein>
<sequence>MTNECVDFVIHEINGEDKYYSGNFSFDDRLSEVRKHLRNYNDVYMGENMVFLKKNRIKISDLDEENFKVSDICADGHIHILKDPTKPSLFKFVNENNLLHGCYFEDDNVKRARKAAFMFKNDITAKIDMNNGGLSEESVTYTEEIERVFAKNYIKNVNADISLPWAVTSIKVGMNAESSSENYKAIAKSYKFGGLKWAKCSIQIFREEVEPTGEFIKAIERALTSEDKLDSIKQLSQEFGFFLPLYIEFGGRIQYEIETHTEIHTDSKKKKFAATPENVICKSYAVIGGDETIRPDVENRVSLEKWTKSLGHFNKWKPISYSDIISVYELLDDNLQAQLLELLGKVVLYSDFCEIEFNDKNIMNPRLLSINDKIAESKKNILANMANNQIFATVYNFQKVKEVFSVHVVYSPDEIPYLVVNCIKTAEEKEKLSRKRFKYIIKVAWMIVGFRTNFKIGTPLNIDLNSFIIKNSEQGVYHNSKLNCAKQDLSKIYKFSNELDFPLGICAFKCHNEEEFNEIIESNIIAGLHFCQNKHNWMPCNNGKRIDVLPKSLEIHWCTINTKHEPEKMIWRKWNERSMYKGLKRKECYIDMDKKNEKLFFSLLHKKEKNTDICSFAFVNACLNYPTLRLFGDPNVQSNNFEKIGSYYFSYSIVP</sequence>
<evidence type="ECO:0000313" key="2">
    <source>
        <dbReference type="Proteomes" id="UP000789920"/>
    </source>
</evidence>
<keyword evidence="2" id="KW-1185">Reference proteome</keyword>
<name>A0ACA9LVL0_9GLOM</name>
<evidence type="ECO:0000313" key="1">
    <source>
        <dbReference type="EMBL" id="CAG8546822.1"/>
    </source>
</evidence>
<dbReference type="EMBL" id="CAJVQC010004917">
    <property type="protein sequence ID" value="CAG8546822.1"/>
    <property type="molecule type" value="Genomic_DNA"/>
</dbReference>
<dbReference type="Proteomes" id="UP000789920">
    <property type="component" value="Unassembled WGS sequence"/>
</dbReference>